<keyword evidence="1" id="KW-0677">Repeat</keyword>
<evidence type="ECO:0000256" key="2">
    <source>
        <dbReference type="SAM" id="MobiDB-lite"/>
    </source>
</evidence>
<keyword evidence="6" id="KW-1185">Reference proteome</keyword>
<sequence length="816" mass="92827">MTNYDIGNVLFYNLGGMNVKRTFRIICASVLILSMLFSVTYASSDNSVNRIIDIATDQKIIGPNAPILKIENDENDFYEIEKFKLKLENATWLDDDDFESGTFEENMNKDSYIYEFGEGTVGSSVYIEKRSDRTVKVEVYNVGHDNQIRIPLYTKPVGEGSMNVEVESYSHTISEVILTYAFSAHKDIIIYFNSESSFKDKEIGNIPGLKIEETVSGSFPNKEGTIQIKLQEGFKWVEPGYIHTDEFTGKKEVNIVDDNTLNIILDFSKKSNNYICRSVELRNAKIEAIDQVNNYEEKVAKITISSDDIDAIDTTKIWAAKHTKDKMIYHLEKDFSVEQKVGKVILDFKKLQLKNEYTVTDIVYEKEDYDWVVVKENEFEEVYESLDTQKKYKINNGKITIDKSLKSGKYILFSPELISKLKYKKMGLDDINLKFELTVDTQRKRNSSGSSGGGGSSKPKATISEKGNRASAKIDKRNMDTFIKESKGDSYINVPITTDKEEVELTLNSDTLKKVEKEIRMENKDLVMILKKDVLDNLKKDNEDVSIELNKKPMAESMSTLKSSKYSKIYTQVFKVDASKDIGRIPVIYNTKIKDKKMTNVFVLGKDNKLHFVPSKVEENSIKFEADKDKEYVIIEKNVSFNDLNSHWAKDAVESLASKNIISGFENGEFKPDDNLDRAQMATILVKTLGLDTFNEDNNKVFDDMDTTNWASEYVYLAKENELINGVGNNKFDPNGNLTGEQLIQCTINAYEKNNEKIEVTKEEIEEISSSSDWAKIAIAKAKKLGLEDNILEELSYKGNAKRSQAAAIISELIKD</sequence>
<dbReference type="EMBL" id="NIBG01000008">
    <property type="protein sequence ID" value="PAB59381.1"/>
    <property type="molecule type" value="Genomic_DNA"/>
</dbReference>
<organism evidence="5 6">
    <name type="scientific">Anaeromicrobium sediminis</name>
    <dbReference type="NCBI Taxonomy" id="1478221"/>
    <lineage>
        <taxon>Bacteria</taxon>
        <taxon>Bacillati</taxon>
        <taxon>Bacillota</taxon>
        <taxon>Clostridia</taxon>
        <taxon>Peptostreptococcales</taxon>
        <taxon>Thermotaleaceae</taxon>
        <taxon>Anaeromicrobium</taxon>
    </lineage>
</organism>
<dbReference type="PROSITE" id="PS51272">
    <property type="entry name" value="SLH"/>
    <property type="match status" value="2"/>
</dbReference>
<feature type="region of interest" description="Disordered" evidence="2">
    <location>
        <begin position="442"/>
        <end position="471"/>
    </location>
</feature>
<dbReference type="InterPro" id="IPR001119">
    <property type="entry name" value="SLH_dom"/>
</dbReference>
<evidence type="ECO:0000259" key="4">
    <source>
        <dbReference type="PROSITE" id="PS51272"/>
    </source>
</evidence>
<feature type="domain" description="SLH" evidence="4">
    <location>
        <begin position="702"/>
        <end position="761"/>
    </location>
</feature>
<dbReference type="AlphaFoldDB" id="A0A267MIH2"/>
<evidence type="ECO:0000313" key="6">
    <source>
        <dbReference type="Proteomes" id="UP000216024"/>
    </source>
</evidence>
<dbReference type="OrthoDB" id="1706086at2"/>
<proteinExistence type="predicted"/>
<dbReference type="Proteomes" id="UP000216024">
    <property type="component" value="Unassembled WGS sequence"/>
</dbReference>
<name>A0A267MIH2_9FIRM</name>
<evidence type="ECO:0000256" key="3">
    <source>
        <dbReference type="SAM" id="Phobius"/>
    </source>
</evidence>
<protein>
    <recommendedName>
        <fullName evidence="4">SLH domain-containing protein</fullName>
    </recommendedName>
</protein>
<dbReference type="PANTHER" id="PTHR43308">
    <property type="entry name" value="OUTER MEMBRANE PROTEIN ALPHA-RELATED"/>
    <property type="match status" value="1"/>
</dbReference>
<dbReference type="InterPro" id="IPR051465">
    <property type="entry name" value="Cell_Envelope_Struct_Comp"/>
</dbReference>
<keyword evidence="3" id="KW-0472">Membrane</keyword>
<keyword evidence="3" id="KW-0812">Transmembrane</keyword>
<gene>
    <name evidence="5" type="ORF">CCE28_11015</name>
</gene>
<evidence type="ECO:0000313" key="5">
    <source>
        <dbReference type="EMBL" id="PAB59381.1"/>
    </source>
</evidence>
<reference evidence="5 6" key="1">
    <citation type="submission" date="2017-06" db="EMBL/GenBank/DDBJ databases">
        <title>Draft genome sequence of anaerobic fermentative bacterium Anaeromicrobium sediminis DY2726D isolated from West Pacific Ocean sediments.</title>
        <authorList>
            <person name="Zeng X."/>
        </authorList>
    </citation>
    <scope>NUCLEOTIDE SEQUENCE [LARGE SCALE GENOMIC DNA]</scope>
    <source>
        <strain evidence="5 6">DY2726D</strain>
    </source>
</reference>
<keyword evidence="3" id="KW-1133">Transmembrane helix</keyword>
<evidence type="ECO:0000256" key="1">
    <source>
        <dbReference type="ARBA" id="ARBA00022737"/>
    </source>
</evidence>
<comment type="caution">
    <text evidence="5">The sequence shown here is derived from an EMBL/GenBank/DDBJ whole genome shotgun (WGS) entry which is preliminary data.</text>
</comment>
<feature type="transmembrane region" description="Helical" evidence="3">
    <location>
        <begin position="23"/>
        <end position="42"/>
    </location>
</feature>
<feature type="domain" description="SLH" evidence="4">
    <location>
        <begin position="636"/>
        <end position="699"/>
    </location>
</feature>
<accession>A0A267MIH2</accession>
<dbReference type="Pfam" id="PF00395">
    <property type="entry name" value="SLH"/>
    <property type="match status" value="2"/>
</dbReference>